<dbReference type="Gene3D" id="1.10.510.10">
    <property type="entry name" value="Transferase(Phosphotransferase) domain 1"/>
    <property type="match status" value="1"/>
</dbReference>
<keyword evidence="4 5" id="KW-0067">ATP-binding</keyword>
<evidence type="ECO:0000313" key="8">
    <source>
        <dbReference type="Proteomes" id="UP000241048"/>
    </source>
</evidence>
<dbReference type="InterPro" id="IPR017441">
    <property type="entry name" value="Protein_kinase_ATP_BS"/>
</dbReference>
<dbReference type="AlphaFoldDB" id="A0A2T3FKB4"/>
<evidence type="ECO:0000256" key="4">
    <source>
        <dbReference type="ARBA" id="ARBA00022840"/>
    </source>
</evidence>
<feature type="binding site" evidence="5">
    <location>
        <position position="28"/>
    </location>
    <ligand>
        <name>ATP</name>
        <dbReference type="ChEBI" id="CHEBI:30616"/>
    </ligand>
</feature>
<evidence type="ECO:0000256" key="5">
    <source>
        <dbReference type="PROSITE-ProRule" id="PRU10141"/>
    </source>
</evidence>
<dbReference type="Pfam" id="PF00069">
    <property type="entry name" value="Pkinase"/>
    <property type="match status" value="1"/>
</dbReference>
<evidence type="ECO:0000259" key="6">
    <source>
        <dbReference type="PROSITE" id="PS50011"/>
    </source>
</evidence>
<evidence type="ECO:0000256" key="2">
    <source>
        <dbReference type="ARBA" id="ARBA00022741"/>
    </source>
</evidence>
<name>A0A2T3FKB4_9CLOT</name>
<feature type="domain" description="Protein kinase" evidence="6">
    <location>
        <begin position="1"/>
        <end position="265"/>
    </location>
</feature>
<dbReference type="CDD" id="cd14014">
    <property type="entry name" value="STKc_PknB_like"/>
    <property type="match status" value="1"/>
</dbReference>
<keyword evidence="2 5" id="KW-0547">Nucleotide-binding</keyword>
<dbReference type="PROSITE" id="PS50011">
    <property type="entry name" value="PROTEIN_KINASE_DOM"/>
    <property type="match status" value="1"/>
</dbReference>
<reference evidence="7 8" key="1">
    <citation type="submission" date="2018-03" db="EMBL/GenBank/DDBJ databases">
        <title>Lachnoclostridium SNUG30386 gen.nov., sp.nov., isolated from human faeces.</title>
        <authorList>
            <person name="Seo B."/>
            <person name="Jeon K."/>
            <person name="Ko G."/>
        </authorList>
    </citation>
    <scope>NUCLEOTIDE SEQUENCE [LARGE SCALE GENOMIC DNA]</scope>
    <source>
        <strain evidence="7 8">SNUG30386</strain>
    </source>
</reference>
<dbReference type="SUPFAM" id="SSF56112">
    <property type="entry name" value="Protein kinase-like (PK-like)"/>
    <property type="match status" value="1"/>
</dbReference>
<comment type="caution">
    <text evidence="7">The sequence shown here is derived from an EMBL/GenBank/DDBJ whole genome shotgun (WGS) entry which is preliminary data.</text>
</comment>
<sequence>MERVIGRGRSGTVFLARHLGLDEERAIKRVRRTESGFIQEAALLKRLRHPGIPIIYDLEIDENYYYLIEEYLCGESLYARIERTGSLQTGELIRLGIELCRIMNYLHSFKPNPILYLDLHPGNLLICREQLKLIDFDQAALASLSQERSVCYGTKGFAAPEQYEGGTLDERTDIYAIGALLYYMGTGHAPEGEIKAGQGSCRGDLYILMGRCLRIEKKERCQSVREVLKALEKLEARIFAERHIPLLRIAAAGSRSGIGVTHTALGAVRYLRQKGVSCLYREQNDTGAVRRLASWYGLAPDEHGIYYMDGLALKPRYSDVVQLEQPVFEVILDDCGTELQTVLEGEYDLILFVCGLQPWEKEDSLRAIRFLGAEEGLQILLNHRKCGRDYLPEEVRHLRYLRLPFLTPPFDAGGRRGQENEAAEETEFFERIFWEAALKKGRGTRQAAKEGGLWRNIRRRWERFMGGFPWQWK</sequence>
<protein>
    <submittedName>
        <fullName evidence="7">Serine/threonine protein kinase</fullName>
    </submittedName>
</protein>
<accession>A0A2T3FKB4</accession>
<keyword evidence="7" id="KW-0723">Serine/threonine-protein kinase</keyword>
<dbReference type="InterPro" id="IPR011009">
    <property type="entry name" value="Kinase-like_dom_sf"/>
</dbReference>
<dbReference type="PANTHER" id="PTHR43289:SF34">
    <property type="entry name" value="SERINE_THREONINE-PROTEIN KINASE YBDM-RELATED"/>
    <property type="match status" value="1"/>
</dbReference>
<dbReference type="PROSITE" id="PS00107">
    <property type="entry name" value="PROTEIN_KINASE_ATP"/>
    <property type="match status" value="1"/>
</dbReference>
<evidence type="ECO:0000256" key="3">
    <source>
        <dbReference type="ARBA" id="ARBA00022777"/>
    </source>
</evidence>
<dbReference type="GO" id="GO:0005524">
    <property type="term" value="F:ATP binding"/>
    <property type="evidence" value="ECO:0007669"/>
    <property type="project" value="UniProtKB-UniRule"/>
</dbReference>
<dbReference type="GO" id="GO:0004674">
    <property type="term" value="F:protein serine/threonine kinase activity"/>
    <property type="evidence" value="ECO:0007669"/>
    <property type="project" value="UniProtKB-KW"/>
</dbReference>
<dbReference type="Proteomes" id="UP000241048">
    <property type="component" value="Unassembled WGS sequence"/>
</dbReference>
<keyword evidence="1" id="KW-0808">Transferase</keyword>
<proteinExistence type="predicted"/>
<keyword evidence="3 7" id="KW-0418">Kinase</keyword>
<dbReference type="EMBL" id="PYLO01000007">
    <property type="protein sequence ID" value="PST35702.1"/>
    <property type="molecule type" value="Genomic_DNA"/>
</dbReference>
<dbReference type="InterPro" id="IPR000719">
    <property type="entry name" value="Prot_kinase_dom"/>
</dbReference>
<evidence type="ECO:0000313" key="7">
    <source>
        <dbReference type="EMBL" id="PST35702.1"/>
    </source>
</evidence>
<dbReference type="PANTHER" id="PTHR43289">
    <property type="entry name" value="MITOGEN-ACTIVATED PROTEIN KINASE KINASE KINASE 20-RELATED"/>
    <property type="match status" value="1"/>
</dbReference>
<gene>
    <name evidence="7" type="ORF">C7U56_14480</name>
</gene>
<organism evidence="7 8">
    <name type="scientific">Clostridium fessum</name>
    <dbReference type="NCBI Taxonomy" id="2126740"/>
    <lineage>
        <taxon>Bacteria</taxon>
        <taxon>Bacillati</taxon>
        <taxon>Bacillota</taxon>
        <taxon>Clostridia</taxon>
        <taxon>Eubacteriales</taxon>
        <taxon>Clostridiaceae</taxon>
        <taxon>Clostridium</taxon>
    </lineage>
</organism>
<evidence type="ECO:0000256" key="1">
    <source>
        <dbReference type="ARBA" id="ARBA00022679"/>
    </source>
</evidence>
<keyword evidence="8" id="KW-1185">Reference proteome</keyword>